<evidence type="ECO:0000256" key="1">
    <source>
        <dbReference type="SAM" id="MobiDB-lite"/>
    </source>
</evidence>
<evidence type="ECO:0000313" key="2">
    <source>
        <dbReference type="EMBL" id="MBW0531538.1"/>
    </source>
</evidence>
<keyword evidence="3" id="KW-1185">Reference proteome</keyword>
<dbReference type="Proteomes" id="UP000765509">
    <property type="component" value="Unassembled WGS sequence"/>
</dbReference>
<comment type="caution">
    <text evidence="2">The sequence shown here is derived from an EMBL/GenBank/DDBJ whole genome shotgun (WGS) entry which is preliminary data.</text>
</comment>
<gene>
    <name evidence="2" type="ORF">O181_071253</name>
</gene>
<feature type="region of interest" description="Disordered" evidence="1">
    <location>
        <begin position="38"/>
        <end position="59"/>
    </location>
</feature>
<dbReference type="OrthoDB" id="2516854at2759"/>
<reference evidence="2" key="1">
    <citation type="submission" date="2021-03" db="EMBL/GenBank/DDBJ databases">
        <title>Draft genome sequence of rust myrtle Austropuccinia psidii MF-1, a brazilian biotype.</title>
        <authorList>
            <person name="Quecine M.C."/>
            <person name="Pachon D.M.R."/>
            <person name="Bonatelli M.L."/>
            <person name="Correr F.H."/>
            <person name="Franceschini L.M."/>
            <person name="Leite T.F."/>
            <person name="Margarido G.R.A."/>
            <person name="Almeida C.A."/>
            <person name="Ferrarezi J.A."/>
            <person name="Labate C.A."/>
        </authorList>
    </citation>
    <scope>NUCLEOTIDE SEQUENCE</scope>
    <source>
        <strain evidence="2">MF-1</strain>
    </source>
</reference>
<evidence type="ECO:0000313" key="3">
    <source>
        <dbReference type="Proteomes" id="UP000765509"/>
    </source>
</evidence>
<proteinExistence type="predicted"/>
<organism evidence="2 3">
    <name type="scientific">Austropuccinia psidii MF-1</name>
    <dbReference type="NCBI Taxonomy" id="1389203"/>
    <lineage>
        <taxon>Eukaryota</taxon>
        <taxon>Fungi</taxon>
        <taxon>Dikarya</taxon>
        <taxon>Basidiomycota</taxon>
        <taxon>Pucciniomycotina</taxon>
        <taxon>Pucciniomycetes</taxon>
        <taxon>Pucciniales</taxon>
        <taxon>Sphaerophragmiaceae</taxon>
        <taxon>Austropuccinia</taxon>
    </lineage>
</organism>
<dbReference type="AlphaFoldDB" id="A0A9Q3F596"/>
<protein>
    <submittedName>
        <fullName evidence="2">Uncharacterized protein</fullName>
    </submittedName>
</protein>
<feature type="compositionally biased region" description="Low complexity" evidence="1">
    <location>
        <begin position="41"/>
        <end position="55"/>
    </location>
</feature>
<accession>A0A9Q3F596</accession>
<name>A0A9Q3F596_9BASI</name>
<sequence length="118" mass="13477">MHVKDNCSKIPPHQKSRYIQEVLQMMVTTTRDSEDISLAGSFTGTTTSRSTSVSTPGQQPSSASYFRCISNDCTIKIHELLLKALIISNIPFRFLDNKYFQEYQRALVRSPYKLPTRD</sequence>
<dbReference type="EMBL" id="AVOT02036924">
    <property type="protein sequence ID" value="MBW0531538.1"/>
    <property type="molecule type" value="Genomic_DNA"/>
</dbReference>